<reference evidence="2" key="1">
    <citation type="journal article" date="2015" name="J. Biotechnol.">
        <title>The structure of the Cyberlindnera jadinii genome and its relation to Candida utilis analyzed by the occurrence of single nucleotide polymorphisms.</title>
        <authorList>
            <person name="Rupp O."/>
            <person name="Brinkrolf K."/>
            <person name="Buerth C."/>
            <person name="Kunigo M."/>
            <person name="Schneider J."/>
            <person name="Jaenicke S."/>
            <person name="Goesmann A."/>
            <person name="Puehler A."/>
            <person name="Jaeger K.-E."/>
            <person name="Ernst J.F."/>
        </authorList>
    </citation>
    <scope>NUCLEOTIDE SEQUENCE [LARGE SCALE GENOMIC DNA]</scope>
    <source>
        <strain evidence="2">ATCC 18201 / CBS 1600 / BCRC 20928 / JCM 3617 / NBRC 0987 / NRRL Y-1542</strain>
    </source>
</reference>
<dbReference type="SUPFAM" id="SSF53448">
    <property type="entry name" value="Nucleotide-diphospho-sugar transferases"/>
    <property type="match status" value="1"/>
</dbReference>
<name>A0A0H5C7V0_CYBJN</name>
<gene>
    <name evidence="1" type="ORF">BN1211_5016</name>
</gene>
<proteinExistence type="predicted"/>
<dbReference type="GO" id="GO:0016757">
    <property type="term" value="F:glycosyltransferase activity"/>
    <property type="evidence" value="ECO:0007669"/>
    <property type="project" value="UniProtKB-KW"/>
</dbReference>
<dbReference type="EMBL" id="CDQK01000005">
    <property type="protein sequence ID" value="CEP24243.1"/>
    <property type="molecule type" value="Genomic_DNA"/>
</dbReference>
<evidence type="ECO:0000313" key="1">
    <source>
        <dbReference type="EMBL" id="CEP24243.1"/>
    </source>
</evidence>
<dbReference type="Gene3D" id="3.90.550.10">
    <property type="entry name" value="Spore Coat Polysaccharide Biosynthesis Protein SpsA, Chain A"/>
    <property type="match status" value="1"/>
</dbReference>
<dbReference type="Proteomes" id="UP000038830">
    <property type="component" value="Unassembled WGS sequence"/>
</dbReference>
<accession>A0A0H5C7V0</accession>
<keyword evidence="1" id="KW-0808">Transferase</keyword>
<dbReference type="AlphaFoldDB" id="A0A0H5C7V0"/>
<sequence length="585" mass="68082">MLRSIGRLFIRKKAHFLSGLVLLVIVASIAVITRGENDGVKGVFKVPLQEVDTLQDVETPQEVDTPQDVKTPLHEVAPYENVIKYLRDERHLTEENSKVFSKEPGKQDITDILDFDRDHLKVIYQDMIDTVYKNTDLDGVDWEKLAYVFYATSESHVCNVLMKFAELRNYGSRAQFELLIGRHLMDEAKKPALYKQLTDFAKQHKVIFKPVDVIHMEGGPEVIWENAFTKLLVFNETQYDRIIYMDSDAVLPNGHMDELFFVPPCRLAVPNGYWLTESLLHNKAERYNMKDYGFVPMTTEQRQAKIDEMVKTNITAFLDPNTGKLPVFKNGKAPLKDRVNEKNFYTNLFNSLPNDPVLDEYQLTDFLMVIQPSPELFARVQHSLDIRTTEFDMDLIQRHVFPPQPCLDMQKESGQKDLTYDDRLGEVPEMIVLPHSTYAVLTMDLNRRDNHDMLMADTQDLAFMMQRPEKPSEDVHWYWEIDHLPNLADIIYDNVKYLHFSDHPIPKPWFKKDIFNGYMGARFRCPSHPDFSSTDGRVKPRWTINDCGLGERWERAHEMFAKSRKDVCGLDLIETDKDTYVEIVN</sequence>
<dbReference type="InterPro" id="IPR050587">
    <property type="entry name" value="GNT1/Glycosyltrans_8"/>
</dbReference>
<dbReference type="InterPro" id="IPR029044">
    <property type="entry name" value="Nucleotide-diphossugar_trans"/>
</dbReference>
<dbReference type="PANTHER" id="PTHR11183">
    <property type="entry name" value="GLYCOGENIN SUBFAMILY MEMBER"/>
    <property type="match status" value="1"/>
</dbReference>
<evidence type="ECO:0000313" key="2">
    <source>
        <dbReference type="Proteomes" id="UP000038830"/>
    </source>
</evidence>
<keyword evidence="1" id="KW-0328">Glycosyltransferase</keyword>
<dbReference type="EC" id="2.4.1.-" evidence="1"/>
<organism evidence="1 2">
    <name type="scientific">Cyberlindnera jadinii (strain ATCC 18201 / CBS 1600 / BCRC 20928 / JCM 3617 / NBRC 0987 / NRRL Y-1542)</name>
    <name type="common">Torula yeast</name>
    <name type="synonym">Candida utilis</name>
    <dbReference type="NCBI Taxonomy" id="983966"/>
    <lineage>
        <taxon>Eukaryota</taxon>
        <taxon>Fungi</taxon>
        <taxon>Dikarya</taxon>
        <taxon>Ascomycota</taxon>
        <taxon>Saccharomycotina</taxon>
        <taxon>Saccharomycetes</taxon>
        <taxon>Phaffomycetales</taxon>
        <taxon>Phaffomycetaceae</taxon>
        <taxon>Cyberlindnera</taxon>
    </lineage>
</organism>
<protein>
    <submittedName>
        <fullName evidence="1">Uncharacterized protein</fullName>
        <ecNumber evidence="1">2.4.1.-</ecNumber>
    </submittedName>
</protein>